<evidence type="ECO:0000313" key="4">
    <source>
        <dbReference type="EMBL" id="CAK4011803.1"/>
    </source>
</evidence>
<dbReference type="InterPro" id="IPR019191">
    <property type="entry name" value="Essential_protein_Yae1_N"/>
</dbReference>
<organism evidence="4 5">
    <name type="scientific">Lecanosticta acicola</name>
    <dbReference type="NCBI Taxonomy" id="111012"/>
    <lineage>
        <taxon>Eukaryota</taxon>
        <taxon>Fungi</taxon>
        <taxon>Dikarya</taxon>
        <taxon>Ascomycota</taxon>
        <taxon>Pezizomycotina</taxon>
        <taxon>Dothideomycetes</taxon>
        <taxon>Dothideomycetidae</taxon>
        <taxon>Mycosphaerellales</taxon>
        <taxon>Mycosphaerellaceae</taxon>
        <taxon>Lecanosticta</taxon>
    </lineage>
</organism>
<dbReference type="InterPro" id="IPR052436">
    <property type="entry name" value="LTO1_adapter"/>
</dbReference>
<name>A0AAI9EAI5_9PEZI</name>
<dbReference type="Pfam" id="PF09811">
    <property type="entry name" value="Yae1_N"/>
    <property type="match status" value="1"/>
</dbReference>
<feature type="domain" description="Essential protein Yae1 N-terminal" evidence="3">
    <location>
        <begin position="24"/>
        <end position="62"/>
    </location>
</feature>
<protein>
    <submittedName>
        <fullName evidence="4">ORAOV1 family</fullName>
    </submittedName>
</protein>
<dbReference type="PANTHER" id="PTHR28532:SF1">
    <property type="entry name" value="ORAL CANCER OVEREXPRESSED 1"/>
    <property type="match status" value="1"/>
</dbReference>
<evidence type="ECO:0000256" key="1">
    <source>
        <dbReference type="ARBA" id="ARBA00038090"/>
    </source>
</evidence>
<dbReference type="EMBL" id="CAVMBE010000024">
    <property type="protein sequence ID" value="CAK4011803.1"/>
    <property type="molecule type" value="Genomic_DNA"/>
</dbReference>
<gene>
    <name evidence="4" type="ORF">LECACI_7A004460</name>
</gene>
<evidence type="ECO:0000259" key="3">
    <source>
        <dbReference type="Pfam" id="PF09811"/>
    </source>
</evidence>
<comment type="similarity">
    <text evidence="1">Belongs to the LTO1 family.</text>
</comment>
<comment type="caution">
    <text evidence="4">The sequence shown here is derived from an EMBL/GenBank/DDBJ whole genome shotgun (WGS) entry which is preliminary data.</text>
</comment>
<dbReference type="PANTHER" id="PTHR28532">
    <property type="entry name" value="GEO13458P1"/>
    <property type="match status" value="1"/>
</dbReference>
<dbReference type="Proteomes" id="UP001296104">
    <property type="component" value="Unassembled WGS sequence"/>
</dbReference>
<reference evidence="4" key="1">
    <citation type="submission" date="2023-11" db="EMBL/GenBank/DDBJ databases">
        <authorList>
            <person name="Alioto T."/>
            <person name="Alioto T."/>
            <person name="Gomez Garrido J."/>
        </authorList>
    </citation>
    <scope>NUCLEOTIDE SEQUENCE</scope>
</reference>
<proteinExistence type="inferred from homology"/>
<dbReference type="AlphaFoldDB" id="A0AAI9EAI5"/>
<evidence type="ECO:0000256" key="2">
    <source>
        <dbReference type="SAM" id="MobiDB-lite"/>
    </source>
</evidence>
<feature type="region of interest" description="Disordered" evidence="2">
    <location>
        <begin position="142"/>
        <end position="194"/>
    </location>
</feature>
<keyword evidence="5" id="KW-1185">Reference proteome</keyword>
<sequence length="194" mass="21345">MATSEERDVFEDALNLEDRYYSEGYSLGVADGSKSGRIEGRIFGLEKGFEKFVEMGKLNGRAAVWEARLPENLAQDGAETALEEKLPPIGRSDRLQRHIERLAALSDPDDLSTTNEEDTVSEFDDRLKDAKAKARLIDRIAGEEEPSVSVNEAGQEAAKSGTDRTFRVRRTQPSGAGRGAHEMEDFAGLPSRGI</sequence>
<accession>A0AAI9EAI5</accession>
<evidence type="ECO:0000313" key="5">
    <source>
        <dbReference type="Proteomes" id="UP001296104"/>
    </source>
</evidence>